<evidence type="ECO:0000259" key="10">
    <source>
        <dbReference type="Pfam" id="PF04715"/>
    </source>
</evidence>
<dbReference type="InterPro" id="IPR019999">
    <property type="entry name" value="Anth_synth_I-like"/>
</dbReference>
<evidence type="ECO:0000256" key="2">
    <source>
        <dbReference type="ARBA" id="ARBA00011575"/>
    </source>
</evidence>
<dbReference type="HOGENOM" id="CLU_006493_9_3_0"/>
<comment type="function">
    <text evidence="7">Part of a heterotetrameric complex that catalyzes the two-step biosynthesis of anthranilate, an intermediate in the biosynthesis of L-tryptophan. In the first step, the glutamine-binding beta subunit (TrpG) of anthranilate synthase (AS) provides the glutamine amidotransferase activity which generates ammonia as a substrate that, along with chorismate, is used in the second step, catalyzed by the large alpha subunit of AS (TrpE) to produce anthranilate. In the absence of TrpG, TrpE can synthesize anthranilate directly from chorismate and high concentrations of ammonia.</text>
</comment>
<name>B8DZP2_DICTD</name>
<dbReference type="PANTHER" id="PTHR11236:SF48">
    <property type="entry name" value="ISOCHORISMATE SYNTHASE MENF"/>
    <property type="match status" value="1"/>
</dbReference>
<dbReference type="EMBL" id="CP001251">
    <property type="protein sequence ID" value="ACK41975.1"/>
    <property type="molecule type" value="Genomic_DNA"/>
</dbReference>
<evidence type="ECO:0000256" key="3">
    <source>
        <dbReference type="ARBA" id="ARBA00020653"/>
    </source>
</evidence>
<feature type="domain" description="Anthranilate synthase component I N-terminal" evidence="10">
    <location>
        <begin position="22"/>
        <end position="145"/>
    </location>
</feature>
<dbReference type="OrthoDB" id="9803598at2"/>
<dbReference type="PATRIC" id="fig|515635.4.peg.728"/>
<dbReference type="GO" id="GO:0046872">
    <property type="term" value="F:metal ion binding"/>
    <property type="evidence" value="ECO:0007669"/>
    <property type="project" value="UniProtKB-KW"/>
</dbReference>
<dbReference type="GO" id="GO:0000162">
    <property type="term" value="P:L-tryptophan biosynthetic process"/>
    <property type="evidence" value="ECO:0000318"/>
    <property type="project" value="GO_Central"/>
</dbReference>
<evidence type="ECO:0000256" key="4">
    <source>
        <dbReference type="ARBA" id="ARBA00022723"/>
    </source>
</evidence>
<dbReference type="FunCoup" id="B8DZP2">
    <property type="interactions" value="241"/>
</dbReference>
<keyword evidence="12" id="KW-1185">Reference proteome</keyword>
<dbReference type="EnsemblBacteria" id="ACK41975">
    <property type="protein sequence ID" value="ACK41975"/>
    <property type="gene ID" value="Dtur_0690"/>
</dbReference>
<dbReference type="KEGG" id="dtu:Dtur_0690"/>
<dbReference type="InterPro" id="IPR015890">
    <property type="entry name" value="Chorismate_C"/>
</dbReference>
<dbReference type="SUPFAM" id="SSF56322">
    <property type="entry name" value="ADC synthase"/>
    <property type="match status" value="1"/>
</dbReference>
<dbReference type="AlphaFoldDB" id="B8DZP2"/>
<comment type="catalytic activity">
    <reaction evidence="8">
        <text>chorismate + L-glutamine = anthranilate + pyruvate + L-glutamate + H(+)</text>
        <dbReference type="Rhea" id="RHEA:21732"/>
        <dbReference type="ChEBI" id="CHEBI:15361"/>
        <dbReference type="ChEBI" id="CHEBI:15378"/>
        <dbReference type="ChEBI" id="CHEBI:16567"/>
        <dbReference type="ChEBI" id="CHEBI:29748"/>
        <dbReference type="ChEBI" id="CHEBI:29985"/>
        <dbReference type="ChEBI" id="CHEBI:58359"/>
        <dbReference type="EC" id="4.1.3.27"/>
    </reaction>
</comment>
<dbReference type="InParanoid" id="B8DZP2"/>
<comment type="cofactor">
    <cofactor evidence="1">
        <name>Mg(2+)</name>
        <dbReference type="ChEBI" id="CHEBI:18420"/>
    </cofactor>
</comment>
<evidence type="ECO:0000313" key="12">
    <source>
        <dbReference type="Proteomes" id="UP000007719"/>
    </source>
</evidence>
<protein>
    <recommendedName>
        <fullName evidence="3">Anthranilate synthase component 1</fullName>
    </recommendedName>
</protein>
<dbReference type="PANTHER" id="PTHR11236">
    <property type="entry name" value="AMINOBENZOATE/ANTHRANILATE SYNTHASE"/>
    <property type="match status" value="1"/>
</dbReference>
<comment type="subunit">
    <text evidence="2">Heterotetramer consisting of two non-identical subunits: a beta subunit (TrpG) and a large alpha subunit (TrpE).</text>
</comment>
<evidence type="ECO:0000256" key="6">
    <source>
        <dbReference type="ARBA" id="ARBA00023239"/>
    </source>
</evidence>
<dbReference type="InterPro" id="IPR005801">
    <property type="entry name" value="ADC_synthase"/>
</dbReference>
<keyword evidence="6 11" id="KW-0456">Lyase</keyword>
<dbReference type="Gene3D" id="3.60.120.10">
    <property type="entry name" value="Anthranilate synthase"/>
    <property type="match status" value="1"/>
</dbReference>
<proteinExistence type="predicted"/>
<keyword evidence="4" id="KW-0479">Metal-binding</keyword>
<keyword evidence="5" id="KW-0460">Magnesium</keyword>
<organism evidence="11 12">
    <name type="scientific">Dictyoglomus turgidum (strain DSM 6724 / Z-1310)</name>
    <dbReference type="NCBI Taxonomy" id="515635"/>
    <lineage>
        <taxon>Bacteria</taxon>
        <taxon>Pseudomonadati</taxon>
        <taxon>Dictyoglomota</taxon>
        <taxon>Dictyoglomia</taxon>
        <taxon>Dictyoglomales</taxon>
        <taxon>Dictyoglomaceae</taxon>
        <taxon>Dictyoglomus</taxon>
    </lineage>
</organism>
<dbReference type="InterPro" id="IPR006805">
    <property type="entry name" value="Anth_synth_I_N"/>
</dbReference>
<evidence type="ECO:0000259" key="9">
    <source>
        <dbReference type="Pfam" id="PF00425"/>
    </source>
</evidence>
<dbReference type="GO" id="GO:0004049">
    <property type="term" value="F:anthranilate synthase activity"/>
    <property type="evidence" value="ECO:0007669"/>
    <property type="project" value="UniProtKB-EC"/>
</dbReference>
<feature type="domain" description="Chorismate-utilising enzyme C-terminal" evidence="9">
    <location>
        <begin position="198"/>
        <end position="451"/>
    </location>
</feature>
<dbReference type="PRINTS" id="PR00095">
    <property type="entry name" value="ANTSNTHASEI"/>
</dbReference>
<accession>B8DZP2</accession>
<evidence type="ECO:0000256" key="7">
    <source>
        <dbReference type="ARBA" id="ARBA00025634"/>
    </source>
</evidence>
<dbReference type="Pfam" id="PF04715">
    <property type="entry name" value="Anth_synt_I_N"/>
    <property type="match status" value="1"/>
</dbReference>
<dbReference type="RefSeq" id="WP_012583060.1">
    <property type="nucleotide sequence ID" value="NC_011661.1"/>
</dbReference>
<dbReference type="Pfam" id="PF00425">
    <property type="entry name" value="Chorismate_bind"/>
    <property type="match status" value="1"/>
</dbReference>
<sequence length="465" mass="53452">MEKILSTKNYVPIIYDFPGDFETPSSLLFKVRDEDFLFLLESAEGGERVGRYSFISWRPKEVLTFNNDVNFDILTYLSERFPVVNVKNGKILPRFVGGLVGYFGYDLVRQWEKLPNLTHDPIGFPLAEFQVVDFLVVFDHLKRRISVIFLIPEEEIGNFEVKDRIEEKISEIKEVLKKPVGNLCKANINAQIENLTSKDEYEENVKKAIEYIKAGEIFQVVYSQRFYTRYEGDPYLLYRALRFVNPSPYMFFLKFKDRYLIGSSPEALVKVEEGKAEIRPIAGTRRRGKDEEEDISLEKELLRDEKEKAEHTMLLDLARNDLGRVAKIGTVRCENLMHVEKYSHVMHLVSTVTCDVREGIHPLEVLRASFPAGTVSGAPKVRAMEIIEELEKYRRGPYAGGVGYFSLNGNLDTCITIRTYLLKGKDLFIQTGAGIVYDSIPEREYKECINKAKALFEAIKIVGDI</sequence>
<evidence type="ECO:0000313" key="11">
    <source>
        <dbReference type="EMBL" id="ACK41975.1"/>
    </source>
</evidence>
<dbReference type="STRING" id="515635.Dtur_0690"/>
<evidence type="ECO:0000256" key="8">
    <source>
        <dbReference type="ARBA" id="ARBA00047683"/>
    </source>
</evidence>
<reference evidence="12" key="1">
    <citation type="journal article" date="2016" name="Front. Microbiol.">
        <title>The complete genome sequence of hyperthermophile Dictyoglomus turgidum DSM 6724 reveals a specialized carbohydrate fermentor.</title>
        <authorList>
            <person name="Brumm P.J."/>
            <person name="Gowda K."/>
            <person name="Robb F.T."/>
            <person name="Mead D.A."/>
        </authorList>
    </citation>
    <scope>NUCLEOTIDE SEQUENCE [LARGE SCALE GENOMIC DNA]</scope>
    <source>
        <strain evidence="12">DSM 6724 / Z-1310</strain>
    </source>
</reference>
<dbReference type="eggNOG" id="COG0147">
    <property type="taxonomic scope" value="Bacteria"/>
</dbReference>
<evidence type="ECO:0000256" key="5">
    <source>
        <dbReference type="ARBA" id="ARBA00022842"/>
    </source>
</evidence>
<gene>
    <name evidence="11" type="ordered locus">Dtur_0690</name>
</gene>
<dbReference type="Proteomes" id="UP000007719">
    <property type="component" value="Chromosome"/>
</dbReference>
<evidence type="ECO:0000256" key="1">
    <source>
        <dbReference type="ARBA" id="ARBA00001946"/>
    </source>
</evidence>